<keyword evidence="2" id="KW-1185">Reference proteome</keyword>
<dbReference type="Proteomes" id="UP000887565">
    <property type="component" value="Unplaced"/>
</dbReference>
<evidence type="ECO:0000256" key="1">
    <source>
        <dbReference type="SAM" id="MobiDB-lite"/>
    </source>
</evidence>
<dbReference type="WBParaSite" id="nRc.2.0.1.t41581-RA">
    <property type="protein sequence ID" value="nRc.2.0.1.t41581-RA"/>
    <property type="gene ID" value="nRc.2.0.1.g41581"/>
</dbReference>
<evidence type="ECO:0000313" key="2">
    <source>
        <dbReference type="Proteomes" id="UP000887565"/>
    </source>
</evidence>
<evidence type="ECO:0000313" key="3">
    <source>
        <dbReference type="WBParaSite" id="nRc.2.0.1.t41581-RA"/>
    </source>
</evidence>
<name>A0A915KSX4_ROMCU</name>
<dbReference type="AlphaFoldDB" id="A0A915KSX4"/>
<reference evidence="3" key="1">
    <citation type="submission" date="2022-11" db="UniProtKB">
        <authorList>
            <consortium name="WormBaseParasite"/>
        </authorList>
    </citation>
    <scope>IDENTIFICATION</scope>
</reference>
<sequence length="84" mass="8983">MPQTLSALPSNTPTQGHGLPTLESNNACHDSGFSTVIDTCLTAATAEIRDASHFKPLKDAENDWRCQHGGLVSTDGRSENQMSL</sequence>
<proteinExistence type="predicted"/>
<feature type="compositionally biased region" description="Polar residues" evidence="1">
    <location>
        <begin position="1"/>
        <end position="15"/>
    </location>
</feature>
<protein>
    <submittedName>
        <fullName evidence="3">Uncharacterized protein</fullName>
    </submittedName>
</protein>
<accession>A0A915KSX4</accession>
<organism evidence="2 3">
    <name type="scientific">Romanomermis culicivorax</name>
    <name type="common">Nematode worm</name>
    <dbReference type="NCBI Taxonomy" id="13658"/>
    <lineage>
        <taxon>Eukaryota</taxon>
        <taxon>Metazoa</taxon>
        <taxon>Ecdysozoa</taxon>
        <taxon>Nematoda</taxon>
        <taxon>Enoplea</taxon>
        <taxon>Dorylaimia</taxon>
        <taxon>Mermithida</taxon>
        <taxon>Mermithoidea</taxon>
        <taxon>Mermithidae</taxon>
        <taxon>Romanomermis</taxon>
    </lineage>
</organism>
<feature type="region of interest" description="Disordered" evidence="1">
    <location>
        <begin position="1"/>
        <end position="25"/>
    </location>
</feature>